<reference evidence="15 16" key="1">
    <citation type="submission" date="2020-03" db="EMBL/GenBank/DDBJ databases">
        <title>Complete genome sequence of Monaibacterium sp. ALG8 with diverse plasmids.</title>
        <authorList>
            <person name="Sun C."/>
        </authorList>
    </citation>
    <scope>NUCLEOTIDE SEQUENCE [LARGE SCALE GENOMIC DNA]</scope>
    <source>
        <strain evidence="15 16">ALG8</strain>
    </source>
</reference>
<evidence type="ECO:0000256" key="3">
    <source>
        <dbReference type="ARBA" id="ARBA00022618"/>
    </source>
</evidence>
<gene>
    <name evidence="15" type="ORF">G8E03_14100</name>
</gene>
<dbReference type="SUPFAM" id="SSF56091">
    <property type="entry name" value="DNA ligase/mRNA capping enzyme, catalytic domain"/>
    <property type="match status" value="1"/>
</dbReference>
<keyword evidence="5" id="KW-0479">Metal-binding</keyword>
<dbReference type="PANTHER" id="PTHR45674">
    <property type="entry name" value="DNA LIGASE 1/3 FAMILY MEMBER"/>
    <property type="match status" value="1"/>
</dbReference>
<dbReference type="AlphaFoldDB" id="A0A6G7VPI6"/>
<feature type="domain" description="ATP-dependent DNA ligase family profile" evidence="14">
    <location>
        <begin position="294"/>
        <end position="421"/>
    </location>
</feature>
<dbReference type="PROSITE" id="PS50160">
    <property type="entry name" value="DNA_LIGASE_A3"/>
    <property type="match status" value="1"/>
</dbReference>
<dbReference type="PANTHER" id="PTHR45674:SF13">
    <property type="entry name" value="DNA LIGASE-RELATED"/>
    <property type="match status" value="1"/>
</dbReference>
<dbReference type="InterPro" id="IPR012340">
    <property type="entry name" value="NA-bd_OB-fold"/>
</dbReference>
<dbReference type="GO" id="GO:0005524">
    <property type="term" value="F:ATP binding"/>
    <property type="evidence" value="ECO:0007669"/>
    <property type="project" value="UniProtKB-KW"/>
</dbReference>
<evidence type="ECO:0000256" key="11">
    <source>
        <dbReference type="ARBA" id="ARBA00023204"/>
    </source>
</evidence>
<keyword evidence="3" id="KW-0132">Cell division</keyword>
<evidence type="ECO:0000256" key="2">
    <source>
        <dbReference type="ARBA" id="ARBA00022598"/>
    </source>
</evidence>
<sequence>MTPFANLLEQLAFTPGRNGKLVLLRRYFSSTPDPDRGWALAALAGTLDLPHVTPSVIRGMMEERMDPVLFALSRAYVGDLAETVSLLWPEPEETSPPSLDEVVTRLLASSRSDRPAVLAGLLSRCEASARLALIKLCTGGMRVGVSTRMAQNALADAGHPVEVIERLWFAIDPPYGELFRWLDGGPRPDVDLSLAYRPMMLAHPVEDRVATLDPADYVAEWKWDGIRVQAVATPGGRRLYTRTGDDISDSFPDIVEAMDWHGCIDGELLVMRDQAVAPFADLQKRLGRKRVGKKTLTDLPAHIRAYDLLDHDGEDLRDLPWTQRRARLEEFGTRPRLDLSPVIPFETWPQLQTLRDSAREDALEGLMLKRRDSLYLAGRPVGQWWKWKRDPLEADCVMMYAQRGHGRRSSYYSDYTFGAWVDGPEGRYLTPVGKAYSGFTDAELEELDRFVRNNFTQRFGPVRAVKPKLVLEIAFDAIQESKRHKSGVAMRFPRIKRIRWDKPPEEAATLQALRAMI</sequence>
<keyword evidence="8" id="KW-0067">ATP-binding</keyword>
<dbReference type="InterPro" id="IPR012309">
    <property type="entry name" value="DNA_ligase_ATP-dep_C"/>
</dbReference>
<dbReference type="GO" id="GO:0003677">
    <property type="term" value="F:DNA binding"/>
    <property type="evidence" value="ECO:0007669"/>
    <property type="project" value="InterPro"/>
</dbReference>
<evidence type="ECO:0000259" key="14">
    <source>
        <dbReference type="PROSITE" id="PS50160"/>
    </source>
</evidence>
<dbReference type="Pfam" id="PF01068">
    <property type="entry name" value="DNA_ligase_A_M"/>
    <property type="match status" value="1"/>
</dbReference>
<keyword evidence="2 15" id="KW-0436">Ligase</keyword>
<dbReference type="RefSeq" id="WP_166193239.1">
    <property type="nucleotide sequence ID" value="NZ_CP049811.1"/>
</dbReference>
<dbReference type="KEGG" id="mon:G8E03_14100"/>
<dbReference type="Gene3D" id="3.30.470.30">
    <property type="entry name" value="DNA ligase/mRNA capping enzyme"/>
    <property type="match status" value="1"/>
</dbReference>
<evidence type="ECO:0000256" key="10">
    <source>
        <dbReference type="ARBA" id="ARBA00023172"/>
    </source>
</evidence>
<dbReference type="GO" id="GO:0051301">
    <property type="term" value="P:cell division"/>
    <property type="evidence" value="ECO:0007669"/>
    <property type="project" value="UniProtKB-KW"/>
</dbReference>
<evidence type="ECO:0000256" key="9">
    <source>
        <dbReference type="ARBA" id="ARBA00022842"/>
    </source>
</evidence>
<keyword evidence="11" id="KW-0234">DNA repair</keyword>
<dbReference type="EMBL" id="CP049811">
    <property type="protein sequence ID" value="QIK41785.1"/>
    <property type="molecule type" value="Genomic_DNA"/>
</dbReference>
<dbReference type="Gene3D" id="1.10.3260.10">
    <property type="entry name" value="DNA ligase, ATP-dependent, N-terminal domain"/>
    <property type="match status" value="1"/>
</dbReference>
<dbReference type="Pfam" id="PF04679">
    <property type="entry name" value="DNA_ligase_A_C"/>
    <property type="match status" value="1"/>
</dbReference>
<evidence type="ECO:0000256" key="8">
    <source>
        <dbReference type="ARBA" id="ARBA00022840"/>
    </source>
</evidence>
<dbReference type="CDD" id="cd07972">
    <property type="entry name" value="OBF_DNA_ligase_Arch_LigB"/>
    <property type="match status" value="1"/>
</dbReference>
<keyword evidence="4" id="KW-0235">DNA replication</keyword>
<dbReference type="Gene3D" id="2.40.50.140">
    <property type="entry name" value="Nucleic acid-binding proteins"/>
    <property type="match status" value="1"/>
</dbReference>
<organism evidence="15 16">
    <name type="scientific">Pontivivens nitratireducens</name>
    <dbReference type="NCBI Taxonomy" id="2758038"/>
    <lineage>
        <taxon>Bacteria</taxon>
        <taxon>Pseudomonadati</taxon>
        <taxon>Pseudomonadota</taxon>
        <taxon>Alphaproteobacteria</taxon>
        <taxon>Rhodobacterales</taxon>
        <taxon>Paracoccaceae</taxon>
        <taxon>Pontivivens</taxon>
    </lineage>
</organism>
<dbReference type="CDD" id="cd07897">
    <property type="entry name" value="Adenylation_DNA_ligase_Bac1"/>
    <property type="match status" value="1"/>
</dbReference>
<dbReference type="SUPFAM" id="SSF50249">
    <property type="entry name" value="Nucleic acid-binding proteins"/>
    <property type="match status" value="1"/>
</dbReference>
<evidence type="ECO:0000256" key="1">
    <source>
        <dbReference type="ARBA" id="ARBA00012727"/>
    </source>
</evidence>
<keyword evidence="12" id="KW-0131">Cell cycle</keyword>
<dbReference type="InterPro" id="IPR036599">
    <property type="entry name" value="DNA_ligase_N_sf"/>
</dbReference>
<dbReference type="SUPFAM" id="SSF117018">
    <property type="entry name" value="ATP-dependent DNA ligase DNA-binding domain"/>
    <property type="match status" value="1"/>
</dbReference>
<comment type="catalytic activity">
    <reaction evidence="13">
        <text>ATP + (deoxyribonucleotide)n-3'-hydroxyl + 5'-phospho-(deoxyribonucleotide)m = (deoxyribonucleotide)n+m + AMP + diphosphate.</text>
        <dbReference type="EC" id="6.5.1.1"/>
    </reaction>
</comment>
<proteinExistence type="predicted"/>
<dbReference type="NCBIfam" id="NF006701">
    <property type="entry name" value="PRK09247.1"/>
    <property type="match status" value="1"/>
</dbReference>
<dbReference type="GO" id="GO:0046872">
    <property type="term" value="F:metal ion binding"/>
    <property type="evidence" value="ECO:0007669"/>
    <property type="project" value="UniProtKB-KW"/>
</dbReference>
<dbReference type="GO" id="GO:0003910">
    <property type="term" value="F:DNA ligase (ATP) activity"/>
    <property type="evidence" value="ECO:0007669"/>
    <property type="project" value="UniProtKB-EC"/>
</dbReference>
<dbReference type="Pfam" id="PF04675">
    <property type="entry name" value="DNA_ligase_A_N"/>
    <property type="match status" value="1"/>
</dbReference>
<evidence type="ECO:0000256" key="7">
    <source>
        <dbReference type="ARBA" id="ARBA00022763"/>
    </source>
</evidence>
<accession>A0A6G7VPI6</accession>
<keyword evidence="7" id="KW-0227">DNA damage</keyword>
<dbReference type="Proteomes" id="UP000500791">
    <property type="component" value="Chromosome"/>
</dbReference>
<name>A0A6G7VPI6_9RHOB</name>
<evidence type="ECO:0000256" key="13">
    <source>
        <dbReference type="ARBA" id="ARBA00034003"/>
    </source>
</evidence>
<evidence type="ECO:0000313" key="15">
    <source>
        <dbReference type="EMBL" id="QIK41785.1"/>
    </source>
</evidence>
<evidence type="ECO:0000313" key="16">
    <source>
        <dbReference type="Proteomes" id="UP000500791"/>
    </source>
</evidence>
<dbReference type="EC" id="6.5.1.1" evidence="1"/>
<dbReference type="GO" id="GO:0006281">
    <property type="term" value="P:DNA repair"/>
    <property type="evidence" value="ECO:0007669"/>
    <property type="project" value="UniProtKB-KW"/>
</dbReference>
<evidence type="ECO:0000256" key="6">
    <source>
        <dbReference type="ARBA" id="ARBA00022741"/>
    </source>
</evidence>
<keyword evidence="9" id="KW-0460">Magnesium</keyword>
<keyword evidence="6" id="KW-0547">Nucleotide-binding</keyword>
<dbReference type="InterPro" id="IPR026333">
    <property type="entry name" value="ATP_dep_DNA_lig_pp_1105_fam"/>
</dbReference>
<dbReference type="InterPro" id="IPR012310">
    <property type="entry name" value="DNA_ligase_ATP-dep_cent"/>
</dbReference>
<dbReference type="GO" id="GO:0006310">
    <property type="term" value="P:DNA recombination"/>
    <property type="evidence" value="ECO:0007669"/>
    <property type="project" value="UniProtKB-KW"/>
</dbReference>
<dbReference type="InterPro" id="IPR012308">
    <property type="entry name" value="DNA_ligase_ATP-dep_N"/>
</dbReference>
<keyword evidence="10" id="KW-0233">DNA recombination</keyword>
<dbReference type="PROSITE" id="PS00697">
    <property type="entry name" value="DNA_LIGASE_A1"/>
    <property type="match status" value="1"/>
</dbReference>
<keyword evidence="16" id="KW-1185">Reference proteome</keyword>
<evidence type="ECO:0000256" key="4">
    <source>
        <dbReference type="ARBA" id="ARBA00022705"/>
    </source>
</evidence>
<dbReference type="NCBIfam" id="TIGR04120">
    <property type="entry name" value="DNA_lig_bact"/>
    <property type="match status" value="1"/>
</dbReference>
<dbReference type="GO" id="GO:0006260">
    <property type="term" value="P:DNA replication"/>
    <property type="evidence" value="ECO:0007669"/>
    <property type="project" value="UniProtKB-KW"/>
</dbReference>
<dbReference type="InterPro" id="IPR016059">
    <property type="entry name" value="DNA_ligase_ATP-dep_CS"/>
</dbReference>
<protein>
    <recommendedName>
        <fullName evidence="1">DNA ligase (ATP)</fullName>
        <ecNumber evidence="1">6.5.1.1</ecNumber>
    </recommendedName>
</protein>
<evidence type="ECO:0000256" key="12">
    <source>
        <dbReference type="ARBA" id="ARBA00023306"/>
    </source>
</evidence>
<evidence type="ECO:0000256" key="5">
    <source>
        <dbReference type="ARBA" id="ARBA00022723"/>
    </source>
</evidence>
<dbReference type="InterPro" id="IPR050191">
    <property type="entry name" value="ATP-dep_DNA_ligase"/>
</dbReference>